<dbReference type="RefSeq" id="XP_018696171.1">
    <property type="nucleotide sequence ID" value="XM_018833547.1"/>
</dbReference>
<evidence type="ECO:0000256" key="3">
    <source>
        <dbReference type="SAM" id="MobiDB-lite"/>
    </source>
</evidence>
<dbReference type="Proteomes" id="UP000078343">
    <property type="component" value="Unassembled WGS sequence"/>
</dbReference>
<keyword evidence="6" id="KW-1185">Reference proteome</keyword>
<evidence type="ECO:0000259" key="4">
    <source>
        <dbReference type="PROSITE" id="PS51186"/>
    </source>
</evidence>
<dbReference type="InterPro" id="IPR050832">
    <property type="entry name" value="Bact_Acetyltransf"/>
</dbReference>
<dbReference type="InterPro" id="IPR000182">
    <property type="entry name" value="GNAT_dom"/>
</dbReference>
<dbReference type="Pfam" id="PF00583">
    <property type="entry name" value="Acetyltransf_1"/>
    <property type="match status" value="1"/>
</dbReference>
<dbReference type="CDD" id="cd04301">
    <property type="entry name" value="NAT_SF"/>
    <property type="match status" value="1"/>
</dbReference>
<name>A0A178ZSL9_9EURO</name>
<dbReference type="PROSITE" id="PS51186">
    <property type="entry name" value="GNAT"/>
    <property type="match status" value="1"/>
</dbReference>
<organism evidence="5 6">
    <name type="scientific">Fonsecaea erecta</name>
    <dbReference type="NCBI Taxonomy" id="1367422"/>
    <lineage>
        <taxon>Eukaryota</taxon>
        <taxon>Fungi</taxon>
        <taxon>Dikarya</taxon>
        <taxon>Ascomycota</taxon>
        <taxon>Pezizomycotina</taxon>
        <taxon>Eurotiomycetes</taxon>
        <taxon>Chaetothyriomycetidae</taxon>
        <taxon>Chaetothyriales</taxon>
        <taxon>Herpotrichiellaceae</taxon>
        <taxon>Fonsecaea</taxon>
    </lineage>
</organism>
<dbReference type="PANTHER" id="PTHR43877">
    <property type="entry name" value="AMINOALKYLPHOSPHONATE N-ACETYLTRANSFERASE-RELATED-RELATED"/>
    <property type="match status" value="1"/>
</dbReference>
<dbReference type="AlphaFoldDB" id="A0A178ZSL9"/>
<dbReference type="Gene3D" id="3.40.630.30">
    <property type="match status" value="1"/>
</dbReference>
<dbReference type="OrthoDB" id="41532at2759"/>
<dbReference type="PANTHER" id="PTHR43877:SF2">
    <property type="entry name" value="AMINOALKYLPHOSPHONATE N-ACETYLTRANSFERASE-RELATED"/>
    <property type="match status" value="1"/>
</dbReference>
<feature type="domain" description="N-acetyltransferase" evidence="4">
    <location>
        <begin position="75"/>
        <end position="226"/>
    </location>
</feature>
<evidence type="ECO:0000256" key="1">
    <source>
        <dbReference type="ARBA" id="ARBA00022679"/>
    </source>
</evidence>
<keyword evidence="1" id="KW-0808">Transferase</keyword>
<comment type="caution">
    <text evidence="5">The sequence shown here is derived from an EMBL/GenBank/DDBJ whole genome shotgun (WGS) entry which is preliminary data.</text>
</comment>
<evidence type="ECO:0000313" key="5">
    <source>
        <dbReference type="EMBL" id="OAP62804.1"/>
    </source>
</evidence>
<dbReference type="SUPFAM" id="SSF55729">
    <property type="entry name" value="Acyl-CoA N-acyltransferases (Nat)"/>
    <property type="match status" value="1"/>
</dbReference>
<dbReference type="STRING" id="1367422.A0A178ZSL9"/>
<dbReference type="GeneID" id="30006201"/>
<evidence type="ECO:0000313" key="6">
    <source>
        <dbReference type="Proteomes" id="UP000078343"/>
    </source>
</evidence>
<proteinExistence type="predicted"/>
<gene>
    <name evidence="5" type="ORF">AYL99_02031</name>
</gene>
<feature type="region of interest" description="Disordered" evidence="3">
    <location>
        <begin position="85"/>
        <end position="118"/>
    </location>
</feature>
<feature type="compositionally biased region" description="Polar residues" evidence="3">
    <location>
        <begin position="101"/>
        <end position="113"/>
    </location>
</feature>
<evidence type="ECO:0000256" key="2">
    <source>
        <dbReference type="ARBA" id="ARBA00023315"/>
    </source>
</evidence>
<sequence length="244" mass="27565">MSEPLSTGIRLLTASTADVALILDGIVHLHASCILNDGTLATFLPPLSHPQMYQWWEQRLSEVGRGERHIIICLSKVRDRTNDKNIPAPWNDEGRTWPIVTRSTNPAPTTSAHDPTAASEQLDISGVVSLATPFSQTGPFRAVVEKLFVSPLHRRRGIAKQLMARLERVAVDRGRWSLMLDTEVGSDAEHVYPRLGYERLGVVREYGYSPRDGSLVDEVWFWKDLRTMKRLVEEEKRKKEEGEA</sequence>
<dbReference type="EMBL" id="LVYI01000002">
    <property type="protein sequence ID" value="OAP62804.1"/>
    <property type="molecule type" value="Genomic_DNA"/>
</dbReference>
<reference evidence="5 6" key="1">
    <citation type="submission" date="2016-04" db="EMBL/GenBank/DDBJ databases">
        <title>Draft genome of Fonsecaea erecta CBS 125763.</title>
        <authorList>
            <person name="Weiss V.A."/>
            <person name="Vicente V.A."/>
            <person name="Raittz R.T."/>
            <person name="Moreno L.F."/>
            <person name="De Souza E.M."/>
            <person name="Pedrosa F.O."/>
            <person name="Steffens M.B."/>
            <person name="Faoro H."/>
            <person name="Tadra-Sfeir M.Z."/>
            <person name="Najafzadeh M.J."/>
            <person name="Felipe M.S."/>
            <person name="Teixeira M."/>
            <person name="Sun J."/>
            <person name="Xi L."/>
            <person name="Gomes R."/>
            <person name="De Azevedo C.M."/>
            <person name="Salgado C.G."/>
            <person name="Da Silva M.B."/>
            <person name="Nascimento M.F."/>
            <person name="Queiroz-Telles F."/>
            <person name="Attili D.S."/>
            <person name="Gorbushina A."/>
        </authorList>
    </citation>
    <scope>NUCLEOTIDE SEQUENCE [LARGE SCALE GENOMIC DNA]</scope>
    <source>
        <strain evidence="5 6">CBS 125763</strain>
    </source>
</reference>
<dbReference type="GO" id="GO:0016747">
    <property type="term" value="F:acyltransferase activity, transferring groups other than amino-acyl groups"/>
    <property type="evidence" value="ECO:0007669"/>
    <property type="project" value="InterPro"/>
</dbReference>
<accession>A0A178ZSL9</accession>
<keyword evidence="2" id="KW-0012">Acyltransferase</keyword>
<dbReference type="InterPro" id="IPR016181">
    <property type="entry name" value="Acyl_CoA_acyltransferase"/>
</dbReference>
<protein>
    <recommendedName>
        <fullName evidence="4">N-acetyltransferase domain-containing protein</fullName>
    </recommendedName>
</protein>